<dbReference type="InterPro" id="IPR052362">
    <property type="entry name" value="HTH-GbsR_regulator"/>
</dbReference>
<dbReference type="RefSeq" id="WP_096056845.1">
    <property type="nucleotide sequence ID" value="NZ_CP023344.1"/>
</dbReference>
<evidence type="ECO:0000256" key="4">
    <source>
        <dbReference type="PIRNR" id="PIRNR006707"/>
    </source>
</evidence>
<evidence type="ECO:0000313" key="6">
    <source>
        <dbReference type="EMBL" id="ATC65214.1"/>
    </source>
</evidence>
<dbReference type="Pfam" id="PF12802">
    <property type="entry name" value="MarR_2"/>
    <property type="match status" value="1"/>
</dbReference>
<dbReference type="GO" id="GO:0003677">
    <property type="term" value="F:DNA binding"/>
    <property type="evidence" value="ECO:0007669"/>
    <property type="project" value="UniProtKB-UniRule"/>
</dbReference>
<dbReference type="KEGG" id="vbh:CMV30_15320"/>
<dbReference type="GO" id="GO:0003700">
    <property type="term" value="F:DNA-binding transcription factor activity"/>
    <property type="evidence" value="ECO:0007669"/>
    <property type="project" value="InterPro"/>
</dbReference>
<evidence type="ECO:0000256" key="1">
    <source>
        <dbReference type="ARBA" id="ARBA00023015"/>
    </source>
</evidence>
<protein>
    <recommendedName>
        <fullName evidence="4">HTH-type transcriptional regulator</fullName>
    </recommendedName>
</protein>
<keyword evidence="3 4" id="KW-0804">Transcription</keyword>
<dbReference type="SUPFAM" id="SSF46785">
    <property type="entry name" value="Winged helix' DNA-binding domain"/>
    <property type="match status" value="1"/>
</dbReference>
<dbReference type="AlphaFoldDB" id="A0A290Q9L4"/>
<dbReference type="OrthoDB" id="9792628at2"/>
<evidence type="ECO:0000256" key="2">
    <source>
        <dbReference type="ARBA" id="ARBA00023125"/>
    </source>
</evidence>
<dbReference type="Gene3D" id="1.10.10.10">
    <property type="entry name" value="Winged helix-like DNA-binding domain superfamily/Winged helix DNA-binding domain"/>
    <property type="match status" value="1"/>
</dbReference>
<dbReference type="EMBL" id="CP023344">
    <property type="protein sequence ID" value="ATC65214.1"/>
    <property type="molecule type" value="Genomic_DNA"/>
</dbReference>
<gene>
    <name evidence="6" type="ORF">CMV30_15320</name>
</gene>
<dbReference type="Proteomes" id="UP000217265">
    <property type="component" value="Chromosome"/>
</dbReference>
<dbReference type="PANTHER" id="PTHR38465:SF1">
    <property type="entry name" value="HTH-TYPE TRANSCRIPTIONAL REGULATOR MJ1563-RELATED"/>
    <property type="match status" value="1"/>
</dbReference>
<keyword evidence="1 4" id="KW-0805">Transcription regulation</keyword>
<sequence length="173" mass="19504">MKLTPTTQKFILHWGEMGARWGITRSVAQIHALLMVSPEPIAADEIAETLDIARSAVSTGIKELQGWGLVRIVHQMGDRRDHFATLEDVWEMFLLIMRERRRRELDPTVTILRECAAEAASSKTIPASTLKRFADLAEFMELTSRWCERSQSLSPAGLKRLASLGDKVFKLLG</sequence>
<dbReference type="InterPro" id="IPR036390">
    <property type="entry name" value="WH_DNA-bd_sf"/>
</dbReference>
<organism evidence="6 7">
    <name type="scientific">Nibricoccus aquaticus</name>
    <dbReference type="NCBI Taxonomy" id="2576891"/>
    <lineage>
        <taxon>Bacteria</taxon>
        <taxon>Pseudomonadati</taxon>
        <taxon>Verrucomicrobiota</taxon>
        <taxon>Opitutia</taxon>
        <taxon>Opitutales</taxon>
        <taxon>Opitutaceae</taxon>
        <taxon>Nibricoccus</taxon>
    </lineage>
</organism>
<keyword evidence="7" id="KW-1185">Reference proteome</keyword>
<evidence type="ECO:0000256" key="3">
    <source>
        <dbReference type="ARBA" id="ARBA00023163"/>
    </source>
</evidence>
<evidence type="ECO:0000313" key="7">
    <source>
        <dbReference type="Proteomes" id="UP000217265"/>
    </source>
</evidence>
<comment type="similarity">
    <text evidence="4">Belongs to the GbsR family.</text>
</comment>
<proteinExistence type="inferred from homology"/>
<evidence type="ECO:0000259" key="5">
    <source>
        <dbReference type="Pfam" id="PF12802"/>
    </source>
</evidence>
<dbReference type="PIRSF" id="PIRSF006707">
    <property type="entry name" value="MJ1563"/>
    <property type="match status" value="1"/>
</dbReference>
<dbReference type="InterPro" id="IPR026282">
    <property type="entry name" value="MJ1563"/>
</dbReference>
<reference evidence="6 7" key="1">
    <citation type="submission" date="2017-09" db="EMBL/GenBank/DDBJ databases">
        <title>Complete genome sequence of Verrucomicrobial strain HZ-65, isolated from freshwater.</title>
        <authorList>
            <person name="Choi A."/>
        </authorList>
    </citation>
    <scope>NUCLEOTIDE SEQUENCE [LARGE SCALE GENOMIC DNA]</scope>
    <source>
        <strain evidence="6 7">HZ-65</strain>
    </source>
</reference>
<dbReference type="InterPro" id="IPR036388">
    <property type="entry name" value="WH-like_DNA-bd_sf"/>
</dbReference>
<dbReference type="InterPro" id="IPR000835">
    <property type="entry name" value="HTH_MarR-typ"/>
</dbReference>
<accession>A0A290Q9L4</accession>
<name>A0A290Q9L4_9BACT</name>
<keyword evidence="2 4" id="KW-0238">DNA-binding</keyword>
<feature type="domain" description="HTH marR-type" evidence="5">
    <location>
        <begin position="22"/>
        <end position="80"/>
    </location>
</feature>
<dbReference type="PANTHER" id="PTHR38465">
    <property type="entry name" value="HTH-TYPE TRANSCRIPTIONAL REGULATOR MJ1563-RELATED"/>
    <property type="match status" value="1"/>
</dbReference>